<dbReference type="InterPro" id="IPR000182">
    <property type="entry name" value="GNAT_dom"/>
</dbReference>
<keyword evidence="4" id="KW-1185">Reference proteome</keyword>
<evidence type="ECO:0000313" key="4">
    <source>
        <dbReference type="Proteomes" id="UP001501570"/>
    </source>
</evidence>
<gene>
    <name evidence="3" type="ORF">GCM10023322_22840</name>
</gene>
<dbReference type="RefSeq" id="WP_345628726.1">
    <property type="nucleotide sequence ID" value="NZ_BAABJQ010000005.1"/>
</dbReference>
<protein>
    <submittedName>
        <fullName evidence="3">GNAT family N-acetyltransferase</fullName>
    </submittedName>
</protein>
<evidence type="ECO:0000313" key="3">
    <source>
        <dbReference type="EMBL" id="GAA5183478.1"/>
    </source>
</evidence>
<sequence length="186" mass="20091">MSESQLGKRDTVRRSEAGASVVVRVARPEEYPQIAELSVEAYRDSGQFSEHYAPFLADVRGRAEHGTVLTAVDEHTGAVLGSTTFVLPGTPLAEVSAEGEAEFRTLAVAPEAQGRGAGEALVRACLERAAGLGCRAVVICTRDIAIPAQRLYQRLGFRRTPERDWAPVPGITLLALRRELPVDARL</sequence>
<dbReference type="Proteomes" id="UP001501570">
    <property type="component" value="Unassembled WGS sequence"/>
</dbReference>
<proteinExistence type="predicted"/>
<evidence type="ECO:0000259" key="2">
    <source>
        <dbReference type="PROSITE" id="PS51186"/>
    </source>
</evidence>
<dbReference type="InterPro" id="IPR016181">
    <property type="entry name" value="Acyl_CoA_acyltransferase"/>
</dbReference>
<evidence type="ECO:0000256" key="1">
    <source>
        <dbReference type="ARBA" id="ARBA00022679"/>
    </source>
</evidence>
<dbReference type="Gene3D" id="3.40.630.30">
    <property type="match status" value="1"/>
</dbReference>
<dbReference type="InterPro" id="IPR050769">
    <property type="entry name" value="NAT_camello-type"/>
</dbReference>
<dbReference type="EMBL" id="BAABJQ010000005">
    <property type="protein sequence ID" value="GAA5183478.1"/>
    <property type="molecule type" value="Genomic_DNA"/>
</dbReference>
<dbReference type="CDD" id="cd04301">
    <property type="entry name" value="NAT_SF"/>
    <property type="match status" value="1"/>
</dbReference>
<reference evidence="4" key="1">
    <citation type="journal article" date="2019" name="Int. J. Syst. Evol. Microbiol.">
        <title>The Global Catalogue of Microorganisms (GCM) 10K type strain sequencing project: providing services to taxonomists for standard genome sequencing and annotation.</title>
        <authorList>
            <consortium name="The Broad Institute Genomics Platform"/>
            <consortium name="The Broad Institute Genome Sequencing Center for Infectious Disease"/>
            <person name="Wu L."/>
            <person name="Ma J."/>
        </authorList>
    </citation>
    <scope>NUCLEOTIDE SEQUENCE [LARGE SCALE GENOMIC DNA]</scope>
    <source>
        <strain evidence="4">JCM 18304</strain>
    </source>
</reference>
<dbReference type="PANTHER" id="PTHR13947:SF37">
    <property type="entry name" value="LD18367P"/>
    <property type="match status" value="1"/>
</dbReference>
<dbReference type="PANTHER" id="PTHR13947">
    <property type="entry name" value="GNAT FAMILY N-ACETYLTRANSFERASE"/>
    <property type="match status" value="1"/>
</dbReference>
<feature type="domain" description="N-acetyltransferase" evidence="2">
    <location>
        <begin position="21"/>
        <end position="183"/>
    </location>
</feature>
<name>A0ABP9RR60_9ACTN</name>
<dbReference type="PROSITE" id="PS51186">
    <property type="entry name" value="GNAT"/>
    <property type="match status" value="1"/>
</dbReference>
<organism evidence="3 4">
    <name type="scientific">Rugosimonospora acidiphila</name>
    <dbReference type="NCBI Taxonomy" id="556531"/>
    <lineage>
        <taxon>Bacteria</taxon>
        <taxon>Bacillati</taxon>
        <taxon>Actinomycetota</taxon>
        <taxon>Actinomycetes</taxon>
        <taxon>Micromonosporales</taxon>
        <taxon>Micromonosporaceae</taxon>
        <taxon>Rugosimonospora</taxon>
    </lineage>
</organism>
<dbReference type="Pfam" id="PF00583">
    <property type="entry name" value="Acetyltransf_1"/>
    <property type="match status" value="1"/>
</dbReference>
<keyword evidence="1" id="KW-0808">Transferase</keyword>
<accession>A0ABP9RR60</accession>
<dbReference type="SUPFAM" id="SSF55729">
    <property type="entry name" value="Acyl-CoA N-acyltransferases (Nat)"/>
    <property type="match status" value="1"/>
</dbReference>
<comment type="caution">
    <text evidence="3">The sequence shown here is derived from an EMBL/GenBank/DDBJ whole genome shotgun (WGS) entry which is preliminary data.</text>
</comment>